<evidence type="ECO:0000313" key="5">
    <source>
        <dbReference type="Proteomes" id="UP000001568"/>
    </source>
</evidence>
<accession>A4RW66</accession>
<name>A4RW66_OSTLU</name>
<dbReference type="OrthoDB" id="498360at2759"/>
<dbReference type="Pfam" id="PF24681">
    <property type="entry name" value="Kelch_KLHDC2_KLHL20_DRC7"/>
    <property type="match status" value="2"/>
</dbReference>
<reference evidence="4 5" key="1">
    <citation type="journal article" date="2007" name="Proc. Natl. Acad. Sci. U.S.A.">
        <title>The tiny eukaryote Ostreococcus provides genomic insights into the paradox of plankton speciation.</title>
        <authorList>
            <person name="Palenik B."/>
            <person name="Grimwood J."/>
            <person name="Aerts A."/>
            <person name="Rouze P."/>
            <person name="Salamov A."/>
            <person name="Putnam N."/>
            <person name="Dupont C."/>
            <person name="Jorgensen R."/>
            <person name="Derelle E."/>
            <person name="Rombauts S."/>
            <person name="Zhou K."/>
            <person name="Otillar R."/>
            <person name="Merchant S.S."/>
            <person name="Podell S."/>
            <person name="Gaasterland T."/>
            <person name="Napoli C."/>
            <person name="Gendler K."/>
            <person name="Manuell A."/>
            <person name="Tai V."/>
            <person name="Vallon O."/>
            <person name="Piganeau G."/>
            <person name="Jancek S."/>
            <person name="Heijde M."/>
            <person name="Jabbari K."/>
            <person name="Bowler C."/>
            <person name="Lohr M."/>
            <person name="Robbens S."/>
            <person name="Werner G."/>
            <person name="Dubchak I."/>
            <person name="Pazour G.J."/>
            <person name="Ren Q."/>
            <person name="Paulsen I."/>
            <person name="Delwiche C."/>
            <person name="Schmutz J."/>
            <person name="Rokhsar D."/>
            <person name="Van de Peer Y."/>
            <person name="Moreau H."/>
            <person name="Grigoriev I.V."/>
        </authorList>
    </citation>
    <scope>NUCLEOTIDE SEQUENCE [LARGE SCALE GENOMIC DNA]</scope>
    <source>
        <strain evidence="4 5">CCE9901</strain>
    </source>
</reference>
<dbReference type="eggNOG" id="KOG0379">
    <property type="taxonomic scope" value="Eukaryota"/>
</dbReference>
<protein>
    <submittedName>
        <fullName evidence="4">Uncharacterized protein</fullName>
    </submittedName>
</protein>
<dbReference type="OMA" id="GWISKRS"/>
<dbReference type="Gramene" id="ABO95564">
    <property type="protein sequence ID" value="ABO95564"/>
    <property type="gene ID" value="OSTLU_2897"/>
</dbReference>
<evidence type="ECO:0000313" key="4">
    <source>
        <dbReference type="EMBL" id="ABO95564.1"/>
    </source>
</evidence>
<dbReference type="Gene3D" id="2.120.10.80">
    <property type="entry name" value="Kelch-type beta propeller"/>
    <property type="match status" value="2"/>
</dbReference>
<feature type="region of interest" description="Disordered" evidence="3">
    <location>
        <begin position="147"/>
        <end position="166"/>
    </location>
</feature>
<evidence type="ECO:0000256" key="2">
    <source>
        <dbReference type="ARBA" id="ARBA00022737"/>
    </source>
</evidence>
<keyword evidence="5" id="KW-1185">Reference proteome</keyword>
<dbReference type="AlphaFoldDB" id="A4RW66"/>
<dbReference type="PANTHER" id="PTHR46093">
    <property type="entry name" value="ACYL-COA-BINDING DOMAIN-CONTAINING PROTEIN 5"/>
    <property type="match status" value="1"/>
</dbReference>
<dbReference type="InterPro" id="IPR011043">
    <property type="entry name" value="Gal_Oxase/kelch_b-propeller"/>
</dbReference>
<dbReference type="EMBL" id="CP000584">
    <property type="protein sequence ID" value="ABO95564.1"/>
    <property type="molecule type" value="Genomic_DNA"/>
</dbReference>
<evidence type="ECO:0000256" key="3">
    <source>
        <dbReference type="SAM" id="MobiDB-lite"/>
    </source>
</evidence>
<dbReference type="GeneID" id="5001260"/>
<organism evidence="4 5">
    <name type="scientific">Ostreococcus lucimarinus (strain CCE9901)</name>
    <dbReference type="NCBI Taxonomy" id="436017"/>
    <lineage>
        <taxon>Eukaryota</taxon>
        <taxon>Viridiplantae</taxon>
        <taxon>Chlorophyta</taxon>
        <taxon>Mamiellophyceae</taxon>
        <taxon>Mamiellales</taxon>
        <taxon>Bathycoccaceae</taxon>
        <taxon>Ostreococcus</taxon>
    </lineage>
</organism>
<dbReference type="InterPro" id="IPR015915">
    <property type="entry name" value="Kelch-typ_b-propeller"/>
</dbReference>
<dbReference type="PANTHER" id="PTHR46093:SF3">
    <property type="entry name" value="ACYL-COA-BINDING DOMAIN-CONTAINING PROTEIN 4"/>
    <property type="match status" value="1"/>
</dbReference>
<evidence type="ECO:0000256" key="1">
    <source>
        <dbReference type="ARBA" id="ARBA00022441"/>
    </source>
</evidence>
<keyword evidence="2" id="KW-0677">Repeat</keyword>
<feature type="non-terminal residue" evidence="4">
    <location>
        <position position="317"/>
    </location>
</feature>
<gene>
    <name evidence="4" type="ORF">OSTLU_2897</name>
</gene>
<dbReference type="RefSeq" id="XP_001417271.1">
    <property type="nucleotide sequence ID" value="XM_001417234.1"/>
</dbReference>
<dbReference type="KEGG" id="olu:OSTLU_2897"/>
<dbReference type="SUPFAM" id="SSF50965">
    <property type="entry name" value="Galactose oxidase, central domain"/>
    <property type="match status" value="1"/>
</dbReference>
<feature type="non-terminal residue" evidence="4">
    <location>
        <position position="1"/>
    </location>
</feature>
<dbReference type="HOGENOM" id="CLU_053065_0_0_1"/>
<proteinExistence type="predicted"/>
<sequence length="317" mass="33638">PPSPRFGHTATACAGGRYVVVFGGLDRASASATKGALNDVVVLDVAQDAWFRPRAANVDAPPPRAFHCACATGDGRCVVVTCGRDGRAQHGDAWRLDCETWTWTRLTRAETTPRDFASVAAVMGEDSIVMFGGFDGKGWIGEAETLTRASESDASGRATPEPRSGSAMVAHGPNLLIYGGQGANGSAFNDTWCLRRESDGGWRWVRLVLRGSPPTSRAGHGMSMISAGGIAAPNVVVTGGVGDDGWLVKERTYFDDAYFLDGDNAKWQKLTFSGEGNGPSSRAYHTLTQVSLHKCLCFGGFNGANACNDAWWLVADD</sequence>
<dbReference type="STRING" id="436017.A4RW66"/>
<dbReference type="Proteomes" id="UP000001568">
    <property type="component" value="Chromosome 4"/>
</dbReference>
<keyword evidence="1" id="KW-0880">Kelch repeat</keyword>